<reference evidence="2 3" key="1">
    <citation type="submission" date="2019-03" db="EMBL/GenBank/DDBJ databases">
        <title>Genomic Encyclopedia of Type Strains, Phase IV (KMG-IV): sequencing the most valuable type-strain genomes for metagenomic binning, comparative biology and taxonomic classification.</title>
        <authorList>
            <person name="Goeker M."/>
        </authorList>
    </citation>
    <scope>NUCLEOTIDE SEQUENCE [LARGE SCALE GENOMIC DNA]</scope>
    <source>
        <strain evidence="2 3">DSM 23802</strain>
    </source>
</reference>
<keyword evidence="1" id="KW-0472">Membrane</keyword>
<organism evidence="2 3">
    <name type="scientific">Tepidibacillus fermentans</name>
    <dbReference type="NCBI Taxonomy" id="1281767"/>
    <lineage>
        <taxon>Bacteria</taxon>
        <taxon>Bacillati</taxon>
        <taxon>Bacillota</taxon>
        <taxon>Bacilli</taxon>
        <taxon>Bacillales</taxon>
        <taxon>Bacillaceae</taxon>
        <taxon>Tepidibacillus</taxon>
    </lineage>
</organism>
<gene>
    <name evidence="2" type="ORF">EDD72_10231</name>
</gene>
<name>A0A4R3KJR2_9BACI</name>
<comment type="caution">
    <text evidence="2">The sequence shown here is derived from an EMBL/GenBank/DDBJ whole genome shotgun (WGS) entry which is preliminary data.</text>
</comment>
<dbReference type="RefSeq" id="WP_132766857.1">
    <property type="nucleotide sequence ID" value="NZ_SMAB01000002.1"/>
</dbReference>
<evidence type="ECO:0000313" key="2">
    <source>
        <dbReference type="EMBL" id="TCS83993.1"/>
    </source>
</evidence>
<dbReference type="OrthoDB" id="2475185at2"/>
<evidence type="ECO:0000313" key="3">
    <source>
        <dbReference type="Proteomes" id="UP000295788"/>
    </source>
</evidence>
<feature type="transmembrane region" description="Helical" evidence="1">
    <location>
        <begin position="7"/>
        <end position="29"/>
    </location>
</feature>
<accession>A0A4R3KJR2</accession>
<keyword evidence="1" id="KW-1133">Transmembrane helix</keyword>
<keyword evidence="3" id="KW-1185">Reference proteome</keyword>
<protein>
    <submittedName>
        <fullName evidence="2">Uncharacterized protein</fullName>
    </submittedName>
</protein>
<dbReference type="Proteomes" id="UP000295788">
    <property type="component" value="Unassembled WGS sequence"/>
</dbReference>
<proteinExistence type="predicted"/>
<dbReference type="EMBL" id="SMAB01000002">
    <property type="protein sequence ID" value="TCS83993.1"/>
    <property type="molecule type" value="Genomic_DNA"/>
</dbReference>
<sequence length="285" mass="33689">MREKRHYFKYFIFFFTILTAVVMIQKVAFVPLEVSSSTIEMMKWLNQLKKDSLFKEMNTNIVKNNTEQYSLTPTHTMLTFPVSLQYKVYLIVTMDRSIQEQILEYGIGTYLPYQKNVIINEDIQQLQPKSFYYFSPIESFWKYDLGKEIVYIEGSTGEWLPDLNEQKIKNIVPTVLTFQETLTNAFQNRNLSFNPNDDLSWLSNHSQNEGIIDLSQIKSLLQANQRLMFVGSKYNNQVNFAYPIIGYHLWNQNQLYLAIYDDELDLVRYISIKDLLKYGQVIPIH</sequence>
<evidence type="ECO:0000256" key="1">
    <source>
        <dbReference type="SAM" id="Phobius"/>
    </source>
</evidence>
<keyword evidence="1" id="KW-0812">Transmembrane</keyword>
<dbReference type="AlphaFoldDB" id="A0A4R3KJR2"/>